<dbReference type="InterPro" id="IPR016024">
    <property type="entry name" value="ARM-type_fold"/>
</dbReference>
<feature type="domain" description="Cell morphogenesis central region" evidence="5">
    <location>
        <begin position="1421"/>
        <end position="1597"/>
    </location>
</feature>
<reference evidence="6" key="1">
    <citation type="journal article" date="2020" name="Stud. Mycol.">
        <title>101 Dothideomycetes genomes: a test case for predicting lifestyles and emergence of pathogens.</title>
        <authorList>
            <person name="Haridas S."/>
            <person name="Albert R."/>
            <person name="Binder M."/>
            <person name="Bloem J."/>
            <person name="Labutti K."/>
            <person name="Salamov A."/>
            <person name="Andreopoulos B."/>
            <person name="Baker S."/>
            <person name="Barry K."/>
            <person name="Bills G."/>
            <person name="Bluhm B."/>
            <person name="Cannon C."/>
            <person name="Castanera R."/>
            <person name="Culley D."/>
            <person name="Daum C."/>
            <person name="Ezra D."/>
            <person name="Gonzalez J."/>
            <person name="Henrissat B."/>
            <person name="Kuo A."/>
            <person name="Liang C."/>
            <person name="Lipzen A."/>
            <person name="Lutzoni F."/>
            <person name="Magnuson J."/>
            <person name="Mondo S."/>
            <person name="Nolan M."/>
            <person name="Ohm R."/>
            <person name="Pangilinan J."/>
            <person name="Park H.-J."/>
            <person name="Ramirez L."/>
            <person name="Alfaro M."/>
            <person name="Sun H."/>
            <person name="Tritt A."/>
            <person name="Yoshinaga Y."/>
            <person name="Zwiers L.-H."/>
            <person name="Turgeon B."/>
            <person name="Goodwin S."/>
            <person name="Spatafora J."/>
            <person name="Crous P."/>
            <person name="Grigoriev I."/>
        </authorList>
    </citation>
    <scope>NUCLEOTIDE SEQUENCE</scope>
    <source>
        <strain evidence="6">CBS 675.92</strain>
    </source>
</reference>
<feature type="region of interest" description="Disordered" evidence="2">
    <location>
        <begin position="2217"/>
        <end position="2242"/>
    </location>
</feature>
<dbReference type="Pfam" id="PF14228">
    <property type="entry name" value="MOR2-PAG1_mid"/>
    <property type="match status" value="3"/>
</dbReference>
<dbReference type="GO" id="GO:0000902">
    <property type="term" value="P:cell morphogenesis"/>
    <property type="evidence" value="ECO:0007669"/>
    <property type="project" value="InterPro"/>
</dbReference>
<feature type="region of interest" description="Disordered" evidence="2">
    <location>
        <begin position="2089"/>
        <end position="2172"/>
    </location>
</feature>
<feature type="domain" description="Cell morphogenesis central region" evidence="5">
    <location>
        <begin position="847"/>
        <end position="1112"/>
    </location>
</feature>
<sequence>MQAEQRSTVSTYILCRVLIEIISQTELESLTTDMAERLLSLFYGQLNTVEPEQVDESHLNHANWVVYSQLLGVLSRLIFNSVQDKFITDLKGFESQSQISSLKGQVNRDADARSALLARGMRYLQVKAGPGDTWNHTCDFMLSMAKLFSNAHGQTVKYAYCDVIRDLLLRIASDAASDITSKGKAEFNSPRWKTVVEILRSRCSVLLGKPKHWQEAFPLMSAILCVSPNDTFASQWSSLALSSQPRLKERSTRVIALRGICQLVWTHVYRTASDSSNATIRRLEDIIRMVFQPGRRSYLSTEPAIAEPLIQMIRIIGYKHQDLCFKTIIFPLLHSDLFTSGRDLRVENLEPDRMVIGIRSFLAIMADLEKKGQNTDPRPPFPNSFEISSSVDMPALPVTPRPPPSASIKSLLIKEERLSRPVDFAGFAEVAKEYYVRFCKILGEITIICDNTFGGQAVLDEKFAIQTPKTPMSEAFSFGRRDDHQASTDPRQGFYDLLHVAVQALPRCLSPHIPFNSLINLLCTGTAHVLGHIAASSAQSLKSIARQSHAQQVTIGFARFIFNFDDRYATMSDGGMLGPGHIENTLKLYVELLSIWIEEIKQKTRKAALDTPDDGAGNRGTQLDLSSVWAHVDEVESHGLFFLCSPSRRVRSYAVTVLRLITEFDTALGGSNTRIIRVMEGSPQRVLDISDEKLSLAERSRLQRGMRKSNVHSTLVELCGSDVPYDATLWFKIFPNLIRISFEVCPFAVTLTRDIVCARLSLMHRALSSLSEGPRASPYSSFDGTSSKASNRLATTAPEIVIEQWKLYLIFAFTTLTTVGPSSQSVAPSQISQHSRKSSKSSQKSFNKVYTASELFAKVLPFLSVDNAAIRDAAVVGLGSININLYRTLLESLQGHAAACAEEAKSRLGMHNRTVSSPRRSRRTDHLRTEITHVYKLISQFLKSSEAYNDDWILNNLVNYTKDLRIFLSDAEVQQEWEYQKLRTHYCGLIEVLFEGINKTKDPLQWMPFQARKAAFTLMEDWCGYSANQSQIRQREETMRRSMLDREVDVNNKGTATAAMEIEKRDLRTAALSAMATLCGGPISITTDSKVVLSFDVRRMLSWIDGIFETLSDRPHAIGRRALTNLIIHNREHPYLIDRAIEMCYLSKSSKALESYFEVVTQVLTEREDYTLPYWKVLSAGLYTLGHENNELRMKAARLLRTLEAREQRNSKLQDLDISISDKTIAVYKLAQFETSRRLAKQHSELAFLVFSQFSYYFKELQPDHQRNMVAAMLPWVQTVELQVNPDGGPTANSYMLLVNLFEITVRCGSALHNEIQALWQALATGPHAGNVQLILSFIINLCLDKREQNFVDYSKQIVVHLSSTPAGLKVVEALLLQINPRSMVQEKREPTPPPPDAANLPYLADLSALLPSSNKQSGFALGQICLILLVDLMVSPVQLAGEHVPLLLQVIMVLWDHYTPVVQDQAREMLVHLIHELVISKIDDCTTGVDKRSIEDFVESIRKHDPKVVWNYDDKNGKDAEDSGSKVPEAMTYVAADVLKFFSLAYPGLREAWGKVALNWATSCPVRHLACRSFQLFRCILSSLDQQMLSDMLARLSNTISDEESDIQTFSMEILTTLRAIIEALQPEDLMQYPQLFWTTCACLDTIHEGEFMESMLMLDRLIDKINLGDPAVICILEDHCPEKWEGQFVGLSRLVYKGVRSSMCLERSLRLLDRLVVLPSSRLVGDETRLLYTTLANLPRFLQSFDPGFKDPSVSTSAELLAEVAGSQQLGDIATSLNTLAKKRNRDSRSFLVAIIPAIQGAYFPESEFGILIFLLGLLANKHDWIKINTMEVLCLLIHDIDMRKPEIANNGPDLIAPLLRLLQTELCPQALKVLDSVMGIHTAAMPQPLERAQIRMSMAGSHSSRMFKKQYEKMQSLYGIPEETGWSIPMPAHHSHLTRANVHAVFYTCGTVEDANAAQATTPKIEFRQEEFPFSPVSEYRTATMTSEDTRGDSHIGELVMKLDSLDDFFEDDDDAETLTDLPHSSVFGNNRYANTAYSNGSLDTRETLYDQQTAPILHRSLARNPSVTSFNSGFNSGFSDVKLSPARDPGVMNPGAFNTFSNQPAGGPLYPPGRPGLHSRSVTSPSHPNHSQPQRLSPSLSNTLDEHGEPFSDDDFATGRSQQSLNSADKTFSLETMVTGLRQDTRSRIRSGMRRLTGNSGDAREREKIKMSLQMQKSPQVPKVPDIYLSGNPKSADP</sequence>
<dbReference type="GO" id="GO:0030427">
    <property type="term" value="C:site of polarized growth"/>
    <property type="evidence" value="ECO:0007669"/>
    <property type="project" value="TreeGrafter"/>
</dbReference>
<evidence type="ECO:0000256" key="2">
    <source>
        <dbReference type="SAM" id="MobiDB-lite"/>
    </source>
</evidence>
<keyword evidence="1" id="KW-0175">Coiled coil</keyword>
<dbReference type="GO" id="GO:0005938">
    <property type="term" value="C:cell cortex"/>
    <property type="evidence" value="ECO:0007669"/>
    <property type="project" value="TreeGrafter"/>
</dbReference>
<evidence type="ECO:0000259" key="5">
    <source>
        <dbReference type="Pfam" id="PF14228"/>
    </source>
</evidence>
<evidence type="ECO:0000259" key="4">
    <source>
        <dbReference type="Pfam" id="PF14225"/>
    </source>
</evidence>
<evidence type="ECO:0000313" key="7">
    <source>
        <dbReference type="Proteomes" id="UP000800035"/>
    </source>
</evidence>
<dbReference type="Pfam" id="PF14225">
    <property type="entry name" value="MOR2-PAG1_C"/>
    <property type="match status" value="1"/>
</dbReference>
<feature type="coiled-coil region" evidence="1">
    <location>
        <begin position="1189"/>
        <end position="1216"/>
    </location>
</feature>
<dbReference type="EMBL" id="ML977060">
    <property type="protein sequence ID" value="KAF1948378.1"/>
    <property type="molecule type" value="Genomic_DNA"/>
</dbReference>
<accession>A0A6A5T852</accession>
<dbReference type="Proteomes" id="UP000800035">
    <property type="component" value="Unassembled WGS sequence"/>
</dbReference>
<evidence type="ECO:0000259" key="3">
    <source>
        <dbReference type="Pfam" id="PF14222"/>
    </source>
</evidence>
<dbReference type="InterPro" id="IPR025614">
    <property type="entry name" value="Cell_morpho_N"/>
</dbReference>
<evidence type="ECO:0008006" key="8">
    <source>
        <dbReference type="Google" id="ProtNLM"/>
    </source>
</evidence>
<organism evidence="6 7">
    <name type="scientific">Byssothecium circinans</name>
    <dbReference type="NCBI Taxonomy" id="147558"/>
    <lineage>
        <taxon>Eukaryota</taxon>
        <taxon>Fungi</taxon>
        <taxon>Dikarya</taxon>
        <taxon>Ascomycota</taxon>
        <taxon>Pezizomycotina</taxon>
        <taxon>Dothideomycetes</taxon>
        <taxon>Pleosporomycetidae</taxon>
        <taxon>Pleosporales</taxon>
        <taxon>Massarineae</taxon>
        <taxon>Massarinaceae</taxon>
        <taxon>Byssothecium</taxon>
    </lineage>
</organism>
<dbReference type="PANTHER" id="PTHR12295">
    <property type="entry name" value="FURRY-RELATED"/>
    <property type="match status" value="1"/>
</dbReference>
<dbReference type="InterPro" id="IPR025481">
    <property type="entry name" value="Cell_Morphogen_C"/>
</dbReference>
<feature type="domain" description="Cell morphogenesis protein C-terminal" evidence="4">
    <location>
        <begin position="1635"/>
        <end position="1883"/>
    </location>
</feature>
<dbReference type="InterPro" id="IPR029473">
    <property type="entry name" value="MOR2-PAG1_mid"/>
</dbReference>
<proteinExistence type="predicted"/>
<feature type="domain" description="Cell morphogenesis central region" evidence="5">
    <location>
        <begin position="1120"/>
        <end position="1348"/>
    </location>
</feature>
<gene>
    <name evidence="6" type="ORF">CC80DRAFT_316747</name>
</gene>
<feature type="domain" description="Cell morphogenesis protein N-terminal" evidence="3">
    <location>
        <begin position="4"/>
        <end position="597"/>
    </location>
</feature>
<dbReference type="SUPFAM" id="SSF48371">
    <property type="entry name" value="ARM repeat"/>
    <property type="match status" value="1"/>
</dbReference>
<evidence type="ECO:0000313" key="6">
    <source>
        <dbReference type="EMBL" id="KAF1948378.1"/>
    </source>
</evidence>
<evidence type="ECO:0000256" key="1">
    <source>
        <dbReference type="SAM" id="Coils"/>
    </source>
</evidence>
<feature type="compositionally biased region" description="Polar residues" evidence="2">
    <location>
        <begin position="2124"/>
        <end position="2147"/>
    </location>
</feature>
<protein>
    <recommendedName>
        <fullName evidence="8">Cell morphogenesis protein-like protein</fullName>
    </recommendedName>
</protein>
<dbReference type="InterPro" id="IPR039867">
    <property type="entry name" value="Furry/Tao3/Mor2"/>
</dbReference>
<name>A0A6A5T852_9PLEO</name>
<dbReference type="Pfam" id="PF14222">
    <property type="entry name" value="MOR2-PAG1_N"/>
    <property type="match status" value="1"/>
</dbReference>
<feature type="compositionally biased region" description="Polar residues" evidence="2">
    <location>
        <begin position="2163"/>
        <end position="2172"/>
    </location>
</feature>
<dbReference type="OrthoDB" id="6287725at2759"/>
<dbReference type="PANTHER" id="PTHR12295:SF30">
    <property type="entry name" value="PROTEIN FURRY"/>
    <property type="match status" value="1"/>
</dbReference>
<keyword evidence="7" id="KW-1185">Reference proteome</keyword>